<evidence type="ECO:0000256" key="4">
    <source>
        <dbReference type="ARBA" id="ARBA00013020"/>
    </source>
</evidence>
<dbReference type="SUPFAM" id="SSF53720">
    <property type="entry name" value="ALDH-like"/>
    <property type="match status" value="1"/>
</dbReference>
<evidence type="ECO:0000256" key="2">
    <source>
        <dbReference type="ARBA" id="ARBA00004908"/>
    </source>
</evidence>
<comment type="pathway">
    <text evidence="2">Lipid metabolism; fatty acid reduction for biolumincescence.</text>
</comment>
<dbReference type="GO" id="GO:0003995">
    <property type="term" value="F:acyl-CoA dehydrogenase activity"/>
    <property type="evidence" value="ECO:0007669"/>
    <property type="project" value="InterPro"/>
</dbReference>
<dbReference type="InterPro" id="IPR008670">
    <property type="entry name" value="CoA_reduct_LuxC"/>
</dbReference>
<comment type="function">
    <text evidence="1">LuxC is the fatty acid reductase enzyme responsible for synthesis of the aldehyde substrate for the luminescent reaction catalyzed by luciferase.</text>
</comment>
<dbReference type="STRING" id="880156.AM629_16085"/>
<keyword evidence="7" id="KW-0455">Luminescence</keyword>
<dbReference type="SUPFAM" id="SSF56801">
    <property type="entry name" value="Acetyl-CoA synthetase-like"/>
    <property type="match status" value="1"/>
</dbReference>
<evidence type="ECO:0000256" key="8">
    <source>
        <dbReference type="ARBA" id="ARBA00049412"/>
    </source>
</evidence>
<dbReference type="Pfam" id="PF00501">
    <property type="entry name" value="AMP-binding"/>
    <property type="match status" value="1"/>
</dbReference>
<dbReference type="AlphaFoldDB" id="A0A5B0W9W7"/>
<evidence type="ECO:0000256" key="6">
    <source>
        <dbReference type="ARBA" id="ARBA00023002"/>
    </source>
</evidence>
<comment type="catalytic activity">
    <reaction evidence="8">
        <text>a long-chain fatty aldehyde + NADP(+) + CoA = a long-chain fatty acyl-CoA + NADPH + H(+)</text>
        <dbReference type="Rhea" id="RHEA:15437"/>
        <dbReference type="ChEBI" id="CHEBI:15378"/>
        <dbReference type="ChEBI" id="CHEBI:17176"/>
        <dbReference type="ChEBI" id="CHEBI:57287"/>
        <dbReference type="ChEBI" id="CHEBI:57783"/>
        <dbReference type="ChEBI" id="CHEBI:58349"/>
        <dbReference type="ChEBI" id="CHEBI:83139"/>
        <dbReference type="EC" id="1.2.1.50"/>
    </reaction>
</comment>
<protein>
    <recommendedName>
        <fullName evidence="4">long-chain-fatty-acyl-CoA reductase</fullName>
        <ecNumber evidence="4">1.2.1.50</ecNumber>
    </recommendedName>
</protein>
<proteinExistence type="inferred from homology"/>
<dbReference type="InterPro" id="IPR000873">
    <property type="entry name" value="AMP-dep_synth/lig_dom"/>
</dbReference>
<dbReference type="Proteomes" id="UP000322184">
    <property type="component" value="Unassembled WGS sequence"/>
</dbReference>
<reference evidence="10 11" key="1">
    <citation type="submission" date="2019-09" db="EMBL/GenBank/DDBJ databases">
        <title>Whole genome sequence of Photorhabdus heterorhabditis strain ETL (Enterobacteriales: Enterobacteriaceae) a bacterial symbiont of Heterorhabditis zealandica strain ETL (Rhabditida: Heterorhabditidae).</title>
        <authorList>
            <person name="Lulamba T.E."/>
            <person name="Serepa-Dlamini M.H."/>
        </authorList>
    </citation>
    <scope>NUCLEOTIDE SEQUENCE [LARGE SCALE GENOMIC DNA]</scope>
    <source>
        <strain evidence="10 11">ETL</strain>
    </source>
</reference>
<dbReference type="EC" id="1.2.1.50" evidence="4"/>
<accession>A0A5B0W9W7</accession>
<evidence type="ECO:0000259" key="9">
    <source>
        <dbReference type="Pfam" id="PF00501"/>
    </source>
</evidence>
<dbReference type="InterPro" id="IPR042099">
    <property type="entry name" value="ANL_N_sf"/>
</dbReference>
<dbReference type="UniPathway" id="UPA00569"/>
<dbReference type="CDD" id="cd07080">
    <property type="entry name" value="ALDH_Acyl-CoA-Red_LuxC"/>
    <property type="match status" value="1"/>
</dbReference>
<dbReference type="PANTHER" id="PTHR43845:SF1">
    <property type="entry name" value="BLR5969 PROTEIN"/>
    <property type="match status" value="1"/>
</dbReference>
<evidence type="ECO:0000256" key="1">
    <source>
        <dbReference type="ARBA" id="ARBA00003277"/>
    </source>
</evidence>
<gene>
    <name evidence="10" type="ORF">F0L16_16265</name>
</gene>
<dbReference type="EMBL" id="VTUW01000035">
    <property type="protein sequence ID" value="KAA1183165.1"/>
    <property type="molecule type" value="Genomic_DNA"/>
</dbReference>
<dbReference type="InterPro" id="IPR016162">
    <property type="entry name" value="Ald_DH_N"/>
</dbReference>
<dbReference type="PANTHER" id="PTHR43845">
    <property type="entry name" value="BLR5969 PROTEIN"/>
    <property type="match status" value="1"/>
</dbReference>
<sequence>MYLINGKVISDLEPVAVLAELKSNLAETLACPPSVQQVLECAGRFADSLDTVAAKLGLDTAIINTLRSFCHRDSLEAKLRHELGEQPFSLRRFDYTQPRFETWQPLGLVVHITPANAPLLPFMAVLESLLVGNVNWLRPSSSDRGLNAQMLAEFLRHDLSGKLASYVSVLPLPSDQLSELLDCADAVSAWGSNAALTAIRSQLRPGCRWIDWGHRISFAYLDPVAARSADYDALADDICRFDQQACSSPQCLLVDSTDENVLREVASAMATALARRAPVWSALQPDIQAAAEISSQMAFLQLDQAFAGLTGSVEQGEGWRVAWIQRQELVSSPLYRTLQIRPAPRAKLVEILLPWRPYLQSCGLIVRTDELTMLSRQLLTAGVTRICQVGAMHDGYEGEPHDGVYALTRLARRVSVSLKAEQLPGHVSLDKLWVNPPELTGIPVMDKAKFQQNGVTEKAQLFFRSGGSSGAPKLAGFSHRDYHSQMQAAADGLFSAGLDPAQDRVMNLLYGGNLYGGMLSFFTILDKLSVPHYPMGGPLDDDFSQIRHFIVTQGVNTLVGMPSTIHQLFECEEAALRAYGGVRKVFTGGEHISEDRRQFLSSFGVQVIRSAIYGSVDAGPLGHACTCCHGGEFHLLSGIQWLEILALDSDQPVPNGKTGRLVFTPLAREGQLIQRYDLGDLGHWLPGSCSCGLPAPRFKLEGRHGALIRVGSIFLNPTELSAGLAFPVQWLVGGKSDGYEYIHILADGDADQVRMHLLQHSRMLNQVVSGGLLQLNVIPTPIGQFRHHPQSGKTPLVLDYRL</sequence>
<dbReference type="Pfam" id="PF05893">
    <property type="entry name" value="LuxC"/>
    <property type="match status" value="1"/>
</dbReference>
<dbReference type="GO" id="GO:0050062">
    <property type="term" value="F:long-chain-fatty-acyl-CoA reductase activity"/>
    <property type="evidence" value="ECO:0007669"/>
    <property type="project" value="UniProtKB-EC"/>
</dbReference>
<evidence type="ECO:0000256" key="5">
    <source>
        <dbReference type="ARBA" id="ARBA00022857"/>
    </source>
</evidence>
<comment type="caution">
    <text evidence="10">The sequence shown here is derived from an EMBL/GenBank/DDBJ whole genome shotgun (WGS) entry which is preliminary data.</text>
</comment>
<dbReference type="Gene3D" id="3.40.605.10">
    <property type="entry name" value="Aldehyde Dehydrogenase, Chain A, domain 1"/>
    <property type="match status" value="1"/>
</dbReference>
<evidence type="ECO:0000313" key="11">
    <source>
        <dbReference type="Proteomes" id="UP000322184"/>
    </source>
</evidence>
<comment type="similarity">
    <text evidence="3">Belongs to the LuxC family.</text>
</comment>
<feature type="domain" description="AMP-dependent synthetase/ligase" evidence="9">
    <location>
        <begin position="465"/>
        <end position="663"/>
    </location>
</feature>
<dbReference type="RefSeq" id="WP_149617197.1">
    <property type="nucleotide sequence ID" value="NZ_CAWPFF010000076.1"/>
</dbReference>
<name>A0A5B0W9W7_9GAMM</name>
<evidence type="ECO:0000256" key="3">
    <source>
        <dbReference type="ARBA" id="ARBA00010915"/>
    </source>
</evidence>
<evidence type="ECO:0000256" key="7">
    <source>
        <dbReference type="ARBA" id="ARBA00023223"/>
    </source>
</evidence>
<evidence type="ECO:0000313" key="10">
    <source>
        <dbReference type="EMBL" id="KAA1183165.1"/>
    </source>
</evidence>
<keyword evidence="6" id="KW-0560">Oxidoreductase</keyword>
<dbReference type="GO" id="GO:0008218">
    <property type="term" value="P:bioluminescence"/>
    <property type="evidence" value="ECO:0007669"/>
    <property type="project" value="UniProtKB-KW"/>
</dbReference>
<dbReference type="Gene3D" id="3.40.50.12780">
    <property type="entry name" value="N-terminal domain of ligase-like"/>
    <property type="match status" value="1"/>
</dbReference>
<keyword evidence="5" id="KW-0521">NADP</keyword>
<dbReference type="InterPro" id="IPR016161">
    <property type="entry name" value="Ald_DH/histidinol_DH"/>
</dbReference>
<organism evidence="10 11">
    <name type="scientific">Photorhabdus heterorhabditis</name>
    <dbReference type="NCBI Taxonomy" id="880156"/>
    <lineage>
        <taxon>Bacteria</taxon>
        <taxon>Pseudomonadati</taxon>
        <taxon>Pseudomonadota</taxon>
        <taxon>Gammaproteobacteria</taxon>
        <taxon>Enterobacterales</taxon>
        <taxon>Morganellaceae</taxon>
        <taxon>Photorhabdus</taxon>
    </lineage>
</organism>